<keyword evidence="10 13" id="KW-1133">Transmembrane helix</keyword>
<dbReference type="EMBL" id="ML977185">
    <property type="protein sequence ID" value="KAF1982370.1"/>
    <property type="molecule type" value="Genomic_DNA"/>
</dbReference>
<dbReference type="Gene3D" id="3.90.550.50">
    <property type="match status" value="1"/>
</dbReference>
<evidence type="ECO:0000313" key="16">
    <source>
        <dbReference type="Proteomes" id="UP000800041"/>
    </source>
</evidence>
<keyword evidence="11 13" id="KW-0472">Membrane</keyword>
<evidence type="ECO:0000256" key="9">
    <source>
        <dbReference type="ARBA" id="ARBA00022968"/>
    </source>
</evidence>
<evidence type="ECO:0000256" key="4">
    <source>
        <dbReference type="ARBA" id="ARBA00012557"/>
    </source>
</evidence>
<dbReference type="AlphaFoldDB" id="A0A6G1GNI1"/>
<evidence type="ECO:0000256" key="10">
    <source>
        <dbReference type="ARBA" id="ARBA00022989"/>
    </source>
</evidence>
<accession>A0A6G1GNI1</accession>
<evidence type="ECO:0000256" key="6">
    <source>
        <dbReference type="ARBA" id="ARBA00022679"/>
    </source>
</evidence>
<dbReference type="PANTHER" id="PTHR23033">
    <property type="entry name" value="BETA1,3-GALACTOSYLTRANSFERASE"/>
    <property type="match status" value="1"/>
</dbReference>
<feature type="compositionally biased region" description="Basic and acidic residues" evidence="12">
    <location>
        <begin position="47"/>
        <end position="75"/>
    </location>
</feature>
<reference evidence="15" key="1">
    <citation type="journal article" date="2020" name="Stud. Mycol.">
        <title>101 Dothideomycetes genomes: a test case for predicting lifestyles and emergence of pathogens.</title>
        <authorList>
            <person name="Haridas S."/>
            <person name="Albert R."/>
            <person name="Binder M."/>
            <person name="Bloem J."/>
            <person name="Labutti K."/>
            <person name="Salamov A."/>
            <person name="Andreopoulos B."/>
            <person name="Baker S."/>
            <person name="Barry K."/>
            <person name="Bills G."/>
            <person name="Bluhm B."/>
            <person name="Cannon C."/>
            <person name="Castanera R."/>
            <person name="Culley D."/>
            <person name="Daum C."/>
            <person name="Ezra D."/>
            <person name="Gonzalez J."/>
            <person name="Henrissat B."/>
            <person name="Kuo A."/>
            <person name="Liang C."/>
            <person name="Lipzen A."/>
            <person name="Lutzoni F."/>
            <person name="Magnuson J."/>
            <person name="Mondo S."/>
            <person name="Nolan M."/>
            <person name="Ohm R."/>
            <person name="Pangilinan J."/>
            <person name="Park H.-J."/>
            <person name="Ramirez L."/>
            <person name="Alfaro M."/>
            <person name="Sun H."/>
            <person name="Tritt A."/>
            <person name="Yoshinaga Y."/>
            <person name="Zwiers L.-H."/>
            <person name="Turgeon B."/>
            <person name="Goodwin S."/>
            <person name="Spatafora J."/>
            <person name="Crous P."/>
            <person name="Grigoriev I."/>
        </authorList>
    </citation>
    <scope>NUCLEOTIDE SEQUENCE</scope>
    <source>
        <strain evidence="15">CBS 113979</strain>
    </source>
</reference>
<feature type="domain" description="Fringe-like glycosyltransferase" evidence="14">
    <location>
        <begin position="87"/>
        <end position="291"/>
    </location>
</feature>
<evidence type="ECO:0000256" key="11">
    <source>
        <dbReference type="ARBA" id="ARBA00023136"/>
    </source>
</evidence>
<evidence type="ECO:0000256" key="1">
    <source>
        <dbReference type="ARBA" id="ARBA00004606"/>
    </source>
</evidence>
<evidence type="ECO:0000256" key="8">
    <source>
        <dbReference type="ARBA" id="ARBA00022741"/>
    </source>
</evidence>
<sequence>MFPSTRPSILRVLVLTIVFISVLVLVASSFSEKGRSVWQRPLNNPQSHDEQHQQHDDDKPTPSHELPIRPDDRFDPRCSAFPDTGNVVIAVKTGATEASEKIPLQMQTSLRCAQNVVVFSDMEQELGEYHVYDALDAVPDSAMEGNTDFDFYKKQQSLKSAGMIDSLMKGAKDPRMPNDLAAWTLDKYKQLHMLEKTWGLYPDRDWYIFIDADTYVIWPNLIQWLKTMNPAEKIYTGSMAQWDKVKFAHGGSGITLSGALLHAFAVEHNGTASDWDVKMHEECCGDYVIGKIFMDEHNVLLKNVWPTVNGEKPTTIPFGNTHWCQPVVTMHHVQPPEMAEMDVFERGRNDAKRPVTFSEIFTDLVLQSIPEKSYKDWDNLADDVKGHADSWDICKSGCEDDPDCLTYSWDGDECAIGKTKIRIGAKRVDEAGKKKWRSGWNKTRIEEWVGRQEPCDLSTFKAGDEKTR</sequence>
<dbReference type="InterPro" id="IPR026050">
    <property type="entry name" value="C1GALT1/C1GALT1_chp1"/>
</dbReference>
<dbReference type="PANTHER" id="PTHR23033:SF40">
    <property type="entry name" value="APPLE DOMAIN-CONTAINING PROTEIN"/>
    <property type="match status" value="1"/>
</dbReference>
<dbReference type="OrthoDB" id="414175at2759"/>
<evidence type="ECO:0000256" key="3">
    <source>
        <dbReference type="ARBA" id="ARBA00006462"/>
    </source>
</evidence>
<keyword evidence="8" id="KW-0547">Nucleotide-binding</keyword>
<protein>
    <recommendedName>
        <fullName evidence="4">N-acetylgalactosaminide beta-1,3-galactosyltransferase</fullName>
        <ecNumber evidence="4">2.4.1.122</ecNumber>
    </recommendedName>
</protein>
<proteinExistence type="inferred from homology"/>
<keyword evidence="7 13" id="KW-0812">Transmembrane</keyword>
<evidence type="ECO:0000256" key="2">
    <source>
        <dbReference type="ARBA" id="ARBA00004922"/>
    </source>
</evidence>
<evidence type="ECO:0000256" key="13">
    <source>
        <dbReference type="SAM" id="Phobius"/>
    </source>
</evidence>
<keyword evidence="6 15" id="KW-0808">Transferase</keyword>
<evidence type="ECO:0000256" key="7">
    <source>
        <dbReference type="ARBA" id="ARBA00022692"/>
    </source>
</evidence>
<comment type="pathway">
    <text evidence="2">Protein modification; protein glycosylation.</text>
</comment>
<dbReference type="GO" id="GO:0016020">
    <property type="term" value="C:membrane"/>
    <property type="evidence" value="ECO:0007669"/>
    <property type="project" value="UniProtKB-SubCell"/>
</dbReference>
<evidence type="ECO:0000259" key="14">
    <source>
        <dbReference type="Pfam" id="PF02434"/>
    </source>
</evidence>
<dbReference type="InterPro" id="IPR003378">
    <property type="entry name" value="Fringe-like_glycosylTrfase"/>
</dbReference>
<evidence type="ECO:0000256" key="5">
    <source>
        <dbReference type="ARBA" id="ARBA00022676"/>
    </source>
</evidence>
<dbReference type="Pfam" id="PF02434">
    <property type="entry name" value="Fringe"/>
    <property type="match status" value="1"/>
</dbReference>
<comment type="subcellular location">
    <subcellularLocation>
        <location evidence="1">Membrane</location>
        <topology evidence="1">Single-pass type II membrane protein</topology>
    </subcellularLocation>
</comment>
<dbReference type="GO" id="GO:0000166">
    <property type="term" value="F:nucleotide binding"/>
    <property type="evidence" value="ECO:0007669"/>
    <property type="project" value="UniProtKB-KW"/>
</dbReference>
<keyword evidence="16" id="KW-1185">Reference proteome</keyword>
<evidence type="ECO:0000256" key="12">
    <source>
        <dbReference type="SAM" id="MobiDB-lite"/>
    </source>
</evidence>
<dbReference type="Proteomes" id="UP000800041">
    <property type="component" value="Unassembled WGS sequence"/>
</dbReference>
<comment type="similarity">
    <text evidence="3">Belongs to the glycosyltransferase 31 family. Beta3-Gal-T subfamily.</text>
</comment>
<keyword evidence="9" id="KW-0735">Signal-anchor</keyword>
<name>A0A6G1GNI1_9PEZI</name>
<gene>
    <name evidence="15" type="ORF">K402DRAFT_424638</name>
</gene>
<dbReference type="EC" id="2.4.1.122" evidence="4"/>
<feature type="transmembrane region" description="Helical" evidence="13">
    <location>
        <begin position="12"/>
        <end position="30"/>
    </location>
</feature>
<organism evidence="15 16">
    <name type="scientific">Aulographum hederae CBS 113979</name>
    <dbReference type="NCBI Taxonomy" id="1176131"/>
    <lineage>
        <taxon>Eukaryota</taxon>
        <taxon>Fungi</taxon>
        <taxon>Dikarya</taxon>
        <taxon>Ascomycota</taxon>
        <taxon>Pezizomycotina</taxon>
        <taxon>Dothideomycetes</taxon>
        <taxon>Pleosporomycetidae</taxon>
        <taxon>Aulographales</taxon>
        <taxon>Aulographaceae</taxon>
    </lineage>
</organism>
<keyword evidence="5" id="KW-0328">Glycosyltransferase</keyword>
<evidence type="ECO:0000313" key="15">
    <source>
        <dbReference type="EMBL" id="KAF1982370.1"/>
    </source>
</evidence>
<feature type="region of interest" description="Disordered" evidence="12">
    <location>
        <begin position="38"/>
        <end position="75"/>
    </location>
</feature>
<dbReference type="GO" id="GO:0016263">
    <property type="term" value="F:glycoprotein-N-acetylgalactosamine 3-beta-galactosyltransferase activity"/>
    <property type="evidence" value="ECO:0007669"/>
    <property type="project" value="UniProtKB-EC"/>
</dbReference>